<comment type="caution">
    <text evidence="2">The sequence shown here is derived from an EMBL/GenBank/DDBJ whole genome shotgun (WGS) entry which is preliminary data.</text>
</comment>
<name>A0A2P6SE62_ROSCH</name>
<keyword evidence="1" id="KW-1133">Transmembrane helix</keyword>
<dbReference type="EMBL" id="PDCK01000039">
    <property type="protein sequence ID" value="PRQ56954.1"/>
    <property type="molecule type" value="Genomic_DNA"/>
</dbReference>
<organism evidence="2 3">
    <name type="scientific">Rosa chinensis</name>
    <name type="common">China rose</name>
    <dbReference type="NCBI Taxonomy" id="74649"/>
    <lineage>
        <taxon>Eukaryota</taxon>
        <taxon>Viridiplantae</taxon>
        <taxon>Streptophyta</taxon>
        <taxon>Embryophyta</taxon>
        <taxon>Tracheophyta</taxon>
        <taxon>Spermatophyta</taxon>
        <taxon>Magnoliopsida</taxon>
        <taxon>eudicotyledons</taxon>
        <taxon>Gunneridae</taxon>
        <taxon>Pentapetalae</taxon>
        <taxon>rosids</taxon>
        <taxon>fabids</taxon>
        <taxon>Rosales</taxon>
        <taxon>Rosaceae</taxon>
        <taxon>Rosoideae</taxon>
        <taxon>Rosoideae incertae sedis</taxon>
        <taxon>Rosa</taxon>
    </lineage>
</organism>
<keyword evidence="3" id="KW-1185">Reference proteome</keyword>
<keyword evidence="1" id="KW-0812">Transmembrane</keyword>
<evidence type="ECO:0000313" key="3">
    <source>
        <dbReference type="Proteomes" id="UP000238479"/>
    </source>
</evidence>
<evidence type="ECO:0000256" key="1">
    <source>
        <dbReference type="SAM" id="Phobius"/>
    </source>
</evidence>
<dbReference type="Proteomes" id="UP000238479">
    <property type="component" value="Chromosome 1"/>
</dbReference>
<reference evidence="2 3" key="1">
    <citation type="journal article" date="2018" name="Nat. Genet.">
        <title>The Rosa genome provides new insights in the design of modern roses.</title>
        <authorList>
            <person name="Bendahmane M."/>
        </authorList>
    </citation>
    <scope>NUCLEOTIDE SEQUENCE [LARGE SCALE GENOMIC DNA]</scope>
    <source>
        <strain evidence="3">cv. Old Blush</strain>
    </source>
</reference>
<accession>A0A2P6SE62</accession>
<dbReference type="AlphaFoldDB" id="A0A2P6SE62"/>
<dbReference type="Gramene" id="PRQ56954">
    <property type="protein sequence ID" value="PRQ56954"/>
    <property type="gene ID" value="RchiOBHm_Chr1g0342951"/>
</dbReference>
<evidence type="ECO:0000313" key="2">
    <source>
        <dbReference type="EMBL" id="PRQ56954.1"/>
    </source>
</evidence>
<sequence>MLHGMFAYQFQVRMLFYVIIASGTTRYWIIQVLIVACRSNVSRPACVGFGVLFCELCRIMNLERKLMEIPNFWMMRNVYLFPPAAR</sequence>
<keyword evidence="1" id="KW-0472">Membrane</keyword>
<feature type="transmembrane region" description="Helical" evidence="1">
    <location>
        <begin position="12"/>
        <end position="29"/>
    </location>
</feature>
<protein>
    <submittedName>
        <fullName evidence="2">Uncharacterized protein</fullName>
    </submittedName>
</protein>
<proteinExistence type="predicted"/>
<gene>
    <name evidence="2" type="ORF">RchiOBHm_Chr1g0342951</name>
</gene>